<evidence type="ECO:0000256" key="2">
    <source>
        <dbReference type="ARBA" id="ARBA00022690"/>
    </source>
</evidence>
<dbReference type="GO" id="GO:0009611">
    <property type="term" value="P:response to wounding"/>
    <property type="evidence" value="ECO:0007669"/>
    <property type="project" value="InterPro"/>
</dbReference>
<evidence type="ECO:0000313" key="5">
    <source>
        <dbReference type="Proteomes" id="UP000324897"/>
    </source>
</evidence>
<evidence type="ECO:0000313" key="4">
    <source>
        <dbReference type="EMBL" id="TVU36492.1"/>
    </source>
</evidence>
<dbReference type="SUPFAM" id="SSF54654">
    <property type="entry name" value="CI-2 family of serine protease inhibitors"/>
    <property type="match status" value="1"/>
</dbReference>
<accession>A0A5J9VJD0</accession>
<dbReference type="OrthoDB" id="10013825at2759"/>
<dbReference type="PROSITE" id="PS00285">
    <property type="entry name" value="POTATO_INHIBITOR"/>
    <property type="match status" value="1"/>
</dbReference>
<dbReference type="InterPro" id="IPR000864">
    <property type="entry name" value="Prot_inh_pot1"/>
</dbReference>
<dbReference type="Pfam" id="PF00280">
    <property type="entry name" value="potato_inhibit"/>
    <property type="match status" value="1"/>
</dbReference>
<dbReference type="EMBL" id="RWGY01000009">
    <property type="protein sequence ID" value="TVU36492.1"/>
    <property type="molecule type" value="Genomic_DNA"/>
</dbReference>
<dbReference type="Gramene" id="TVU36492">
    <property type="protein sequence ID" value="TVU36492"/>
    <property type="gene ID" value="EJB05_18428"/>
</dbReference>
<evidence type="ECO:0000256" key="3">
    <source>
        <dbReference type="ARBA" id="ARBA00022900"/>
    </source>
</evidence>
<dbReference type="Gene3D" id="3.30.10.10">
    <property type="entry name" value="Trypsin Inhibitor V, subunit A"/>
    <property type="match status" value="1"/>
</dbReference>
<keyword evidence="2" id="KW-0646">Protease inhibitor</keyword>
<comment type="similarity">
    <text evidence="1">Belongs to the protease inhibitor I13 (potato type I serine protease inhibitor) family.</text>
</comment>
<name>A0A5J9VJD0_9POAL</name>
<dbReference type="Proteomes" id="UP000324897">
    <property type="component" value="Unassembled WGS sequence"/>
</dbReference>
<proteinExistence type="inferred from homology"/>
<dbReference type="InterPro" id="IPR036354">
    <property type="entry name" value="Prot_inh_pot1_sf"/>
</dbReference>
<evidence type="ECO:0000256" key="1">
    <source>
        <dbReference type="ARBA" id="ARBA00008210"/>
    </source>
</evidence>
<keyword evidence="5" id="KW-1185">Reference proteome</keyword>
<dbReference type="AlphaFoldDB" id="A0A5J9VJD0"/>
<sequence>MDVAWLSVGVGVVTNQRIHSDLQVESAAPRSCCRAEAGFPNSAKAAMGAFFFKVLGNKIRSLKKRGKKTKVRRGGALKKPEKLFPYFGWSWPQVVGLTVDEAKRVIEQHSPGVFSFRVLPRNQPRTMSYISNRIDLLLDRDNKVAHVPCVG</sequence>
<feature type="non-terminal residue" evidence="4">
    <location>
        <position position="1"/>
    </location>
</feature>
<reference evidence="4 5" key="1">
    <citation type="journal article" date="2019" name="Sci. Rep.">
        <title>A high-quality genome of Eragrostis curvula grass provides insights into Poaceae evolution and supports new strategies to enhance forage quality.</title>
        <authorList>
            <person name="Carballo J."/>
            <person name="Santos B.A.C.M."/>
            <person name="Zappacosta D."/>
            <person name="Garbus I."/>
            <person name="Selva J.P."/>
            <person name="Gallo C.A."/>
            <person name="Diaz A."/>
            <person name="Albertini E."/>
            <person name="Caccamo M."/>
            <person name="Echenique V."/>
        </authorList>
    </citation>
    <scope>NUCLEOTIDE SEQUENCE [LARGE SCALE GENOMIC DNA]</scope>
    <source>
        <strain evidence="5">cv. Victoria</strain>
        <tissue evidence="4">Leaf</tissue>
    </source>
</reference>
<comment type="caution">
    <text evidence="4">The sequence shown here is derived from an EMBL/GenBank/DDBJ whole genome shotgun (WGS) entry which is preliminary data.</text>
</comment>
<keyword evidence="3" id="KW-0722">Serine protease inhibitor</keyword>
<organism evidence="4 5">
    <name type="scientific">Eragrostis curvula</name>
    <name type="common">weeping love grass</name>
    <dbReference type="NCBI Taxonomy" id="38414"/>
    <lineage>
        <taxon>Eukaryota</taxon>
        <taxon>Viridiplantae</taxon>
        <taxon>Streptophyta</taxon>
        <taxon>Embryophyta</taxon>
        <taxon>Tracheophyta</taxon>
        <taxon>Spermatophyta</taxon>
        <taxon>Magnoliopsida</taxon>
        <taxon>Liliopsida</taxon>
        <taxon>Poales</taxon>
        <taxon>Poaceae</taxon>
        <taxon>PACMAD clade</taxon>
        <taxon>Chloridoideae</taxon>
        <taxon>Eragrostideae</taxon>
        <taxon>Eragrostidinae</taxon>
        <taxon>Eragrostis</taxon>
    </lineage>
</organism>
<dbReference type="GO" id="GO:0004867">
    <property type="term" value="F:serine-type endopeptidase inhibitor activity"/>
    <property type="evidence" value="ECO:0007669"/>
    <property type="project" value="UniProtKB-KW"/>
</dbReference>
<gene>
    <name evidence="4" type="ORF">EJB05_18428</name>
</gene>
<protein>
    <submittedName>
        <fullName evidence="4">Uncharacterized protein</fullName>
    </submittedName>
</protein>